<dbReference type="AlphaFoldDB" id="A0A3P1BFH7"/>
<evidence type="ECO:0000256" key="1">
    <source>
        <dbReference type="ARBA" id="ARBA00022630"/>
    </source>
</evidence>
<dbReference type="InterPro" id="IPR035965">
    <property type="entry name" value="PAS-like_dom_sf"/>
</dbReference>
<reference evidence="5 6" key="1">
    <citation type="submission" date="2018-11" db="EMBL/GenBank/DDBJ databases">
        <authorList>
            <person name="Zhou Z."/>
            <person name="Wang G."/>
        </authorList>
    </citation>
    <scope>NUCLEOTIDE SEQUENCE [LARGE SCALE GENOMIC DNA]</scope>
    <source>
        <strain evidence="5 6">KCTC52004</strain>
    </source>
</reference>
<dbReference type="RefSeq" id="WP_124877878.1">
    <property type="nucleotide sequence ID" value="NZ_RQJO01000011.1"/>
</dbReference>
<dbReference type="Gene3D" id="3.30.450.20">
    <property type="entry name" value="PAS domain"/>
    <property type="match status" value="1"/>
</dbReference>
<dbReference type="EMBL" id="RQJO01000011">
    <property type="protein sequence ID" value="RRA99846.1"/>
    <property type="molecule type" value="Genomic_DNA"/>
</dbReference>
<keyword evidence="6" id="KW-1185">Reference proteome</keyword>
<name>A0A3P1BFH7_9BACT</name>
<dbReference type="Pfam" id="PF13426">
    <property type="entry name" value="PAS_9"/>
    <property type="match status" value="1"/>
</dbReference>
<evidence type="ECO:0000256" key="3">
    <source>
        <dbReference type="ARBA" id="ARBA00022991"/>
    </source>
</evidence>
<dbReference type="OrthoDB" id="1120715at2"/>
<gene>
    <name evidence="5" type="ORF">EHT25_24750</name>
</gene>
<proteinExistence type="predicted"/>
<organism evidence="5 6">
    <name type="scientific">Larkinella rosea</name>
    <dbReference type="NCBI Taxonomy" id="2025312"/>
    <lineage>
        <taxon>Bacteria</taxon>
        <taxon>Pseudomonadati</taxon>
        <taxon>Bacteroidota</taxon>
        <taxon>Cytophagia</taxon>
        <taxon>Cytophagales</taxon>
        <taxon>Spirosomataceae</taxon>
        <taxon>Larkinella</taxon>
    </lineage>
</organism>
<dbReference type="CDD" id="cd00130">
    <property type="entry name" value="PAS"/>
    <property type="match status" value="1"/>
</dbReference>
<feature type="domain" description="PAS" evidence="4">
    <location>
        <begin position="71"/>
        <end position="173"/>
    </location>
</feature>
<sequence length="175" mass="20171">MQSNQSYANYLQRNTVSTRLFPAACLEIFLLDQAQDRHHRREVEKLRELAEAFDWKLVRDYEKALSEGYTLVVSNLAKSILWTSHRFLAMTGYNPGEVVGQTPRFLQGPETDPVRLRQLSDELAQAHRGAVKTPIRQQLINYRKGGAPYLCDIEIDPIWTKQGELTHFIAVEKEV</sequence>
<dbReference type="Proteomes" id="UP000271925">
    <property type="component" value="Unassembled WGS sequence"/>
</dbReference>
<dbReference type="PANTHER" id="PTHR47429:SF2">
    <property type="entry name" value="PROTEIN TWIN LOV 1"/>
    <property type="match status" value="1"/>
</dbReference>
<evidence type="ECO:0000256" key="2">
    <source>
        <dbReference type="ARBA" id="ARBA00022643"/>
    </source>
</evidence>
<keyword evidence="2" id="KW-0288">FMN</keyword>
<evidence type="ECO:0000313" key="6">
    <source>
        <dbReference type="Proteomes" id="UP000271925"/>
    </source>
</evidence>
<dbReference type="InterPro" id="IPR000014">
    <property type="entry name" value="PAS"/>
</dbReference>
<dbReference type="PANTHER" id="PTHR47429">
    <property type="entry name" value="PROTEIN TWIN LOV 1"/>
    <property type="match status" value="1"/>
</dbReference>
<evidence type="ECO:0000313" key="5">
    <source>
        <dbReference type="EMBL" id="RRA99846.1"/>
    </source>
</evidence>
<accession>A0A3P1BFH7</accession>
<evidence type="ECO:0000259" key="4">
    <source>
        <dbReference type="Pfam" id="PF13426"/>
    </source>
</evidence>
<keyword evidence="1" id="KW-0285">Flavoprotein</keyword>
<keyword evidence="3" id="KW-0157">Chromophore</keyword>
<dbReference type="SUPFAM" id="SSF55785">
    <property type="entry name" value="PYP-like sensor domain (PAS domain)"/>
    <property type="match status" value="1"/>
</dbReference>
<protein>
    <submittedName>
        <fullName evidence="5">PAS domain-containing protein</fullName>
    </submittedName>
</protein>
<comment type="caution">
    <text evidence="5">The sequence shown here is derived from an EMBL/GenBank/DDBJ whole genome shotgun (WGS) entry which is preliminary data.</text>
</comment>